<name>A0A4Z1A8D6_9LEPT</name>
<dbReference type="PANTHER" id="PTHR31778:SF2">
    <property type="entry name" value="BUD SITE SELECTION PROTEIN RAX2"/>
    <property type="match status" value="1"/>
</dbReference>
<feature type="chain" id="PRO_5021251075" evidence="1">
    <location>
        <begin position="21"/>
        <end position="759"/>
    </location>
</feature>
<dbReference type="Proteomes" id="UP000297567">
    <property type="component" value="Unassembled WGS sequence"/>
</dbReference>
<dbReference type="GO" id="GO:1902929">
    <property type="term" value="C:plasma membrane of growing cell tip"/>
    <property type="evidence" value="ECO:0007669"/>
    <property type="project" value="TreeGrafter"/>
</dbReference>
<dbReference type="RefSeq" id="WP_135640622.1">
    <property type="nucleotide sequence ID" value="NZ_RQGH01000007.1"/>
</dbReference>
<organism evidence="2 3">
    <name type="scientific">Leptospira jelokensis</name>
    <dbReference type="NCBI Taxonomy" id="2484931"/>
    <lineage>
        <taxon>Bacteria</taxon>
        <taxon>Pseudomonadati</taxon>
        <taxon>Spirochaetota</taxon>
        <taxon>Spirochaetia</taxon>
        <taxon>Leptospirales</taxon>
        <taxon>Leptospiraceae</taxon>
        <taxon>Leptospira</taxon>
    </lineage>
</organism>
<dbReference type="EMBL" id="RQGH01000007">
    <property type="protein sequence ID" value="TGL75675.1"/>
    <property type="molecule type" value="Genomic_DNA"/>
</dbReference>
<dbReference type="InterPro" id="IPR013431">
    <property type="entry name" value="Delta_60_rpt"/>
</dbReference>
<sequence>MKIKFRFFQLLICAFLLSFCAPTKLSNSCDPSSESYVRAVLFRFLIKDNSPSCWPGFAKDNDLWGVHGPSFTIYTALVEANRVLLGGDFQYVGPNVGSVAVLGLETGLVHDKTSCPYLEVIGNANVSISDGAGGFYIGGSFESIRGEIKNKIAHILPNCKLDPNFNAPSPSVVSHYIEAMELDGGYLYIGGNFTNLDGVARTGIARMDAQSGTLDSNWNPSITGGSQSVFVLRKSGNHLYVGGRYTTINGFTKNSLARFSLSTGALDNLWSASTVVNDAIRDLAFGRLTTGTDVVLAVGDVSTPQLYAFEQSGGGVPVGWNVTLSPGNAYTVKFHQDKIIIGGGFTQVNGVTTGNLAVLNNTNGAIISGFSNLNANNEIDSSIIVNNQLIFFGKFTSVSGLERNYAAAIDLNSYTLTDFNPNFSHEGSVDTNKVCLTTDNRLVVPGYFTSANVVKRQKLAEISRLTGKVTDWNPKVDLAVSKMKAFGSKIYIVGSFSSYNDEPKTQGVVSLNQNDLSLTSDRFDLTTNPYVEDLYVGESKVFIGGSFDNAQGVARYNMAAFDKTTGDLDLSWSATVTSGSVSSILEKDGFLYVGGGFASIGGVASNNIHRIRASDGQSSGMFYSNLPDNAVNTQAIWNHQLYFGGNFTSFGPYFASYDLSSPSSVITSFAFNGSVSQLLILENGKTFVRGSFTTVSGNTRNQFAVLDLESKTVRGFDLPRNGAVNGFAQSTDEVILFGEFSQLNRRVRGGFEIFPNSLF</sequence>
<feature type="signal peptide" evidence="1">
    <location>
        <begin position="1"/>
        <end position="20"/>
    </location>
</feature>
<proteinExistence type="predicted"/>
<comment type="caution">
    <text evidence="2">The sequence shown here is derived from an EMBL/GenBank/DDBJ whole genome shotgun (WGS) entry which is preliminary data.</text>
</comment>
<gene>
    <name evidence="2" type="ORF">EHQ62_02285</name>
</gene>
<evidence type="ECO:0000256" key="1">
    <source>
        <dbReference type="SAM" id="SignalP"/>
    </source>
</evidence>
<dbReference type="SUPFAM" id="SSF50998">
    <property type="entry name" value="Quinoprotein alcohol dehydrogenase-like"/>
    <property type="match status" value="1"/>
</dbReference>
<accession>A0A4Z1A8D6</accession>
<dbReference type="InterPro" id="IPR011047">
    <property type="entry name" value="Quinoprotein_ADH-like_sf"/>
</dbReference>
<dbReference type="AlphaFoldDB" id="A0A4Z1A8D6"/>
<keyword evidence="3" id="KW-1185">Reference proteome</keyword>
<dbReference type="Pfam" id="PF17164">
    <property type="entry name" value="DUF5122"/>
    <property type="match status" value="2"/>
</dbReference>
<keyword evidence="1" id="KW-0732">Signal</keyword>
<evidence type="ECO:0000313" key="2">
    <source>
        <dbReference type="EMBL" id="TGL75675.1"/>
    </source>
</evidence>
<dbReference type="PANTHER" id="PTHR31778">
    <property type="entry name" value="BUD SITE SELECTION PROTEIN RAX2"/>
    <property type="match status" value="1"/>
</dbReference>
<reference evidence="2" key="1">
    <citation type="journal article" date="2019" name="PLoS Negl. Trop. Dis.">
        <title>Revisiting the worldwide diversity of Leptospira species in the environment.</title>
        <authorList>
            <person name="Vincent A.T."/>
            <person name="Schiettekatte O."/>
            <person name="Bourhy P."/>
            <person name="Veyrier F.J."/>
            <person name="Picardeau M."/>
        </authorList>
    </citation>
    <scope>NUCLEOTIDE SEQUENCE [LARGE SCALE GENOMIC DNA]</scope>
    <source>
        <strain evidence="2">201702451</strain>
    </source>
</reference>
<evidence type="ECO:0000313" key="3">
    <source>
        <dbReference type="Proteomes" id="UP000297567"/>
    </source>
</evidence>
<protein>
    <submittedName>
        <fullName evidence="2">Uncharacterized protein</fullName>
    </submittedName>
</protein>